<dbReference type="AlphaFoldDB" id="A0AAE1U8B4"/>
<keyword evidence="3" id="KW-1185">Reference proteome</keyword>
<gene>
    <name evidence="2" type="ORF">Pmani_018486</name>
</gene>
<accession>A0AAE1U8B4</accession>
<organism evidence="2 3">
    <name type="scientific">Petrolisthes manimaculis</name>
    <dbReference type="NCBI Taxonomy" id="1843537"/>
    <lineage>
        <taxon>Eukaryota</taxon>
        <taxon>Metazoa</taxon>
        <taxon>Ecdysozoa</taxon>
        <taxon>Arthropoda</taxon>
        <taxon>Crustacea</taxon>
        <taxon>Multicrustacea</taxon>
        <taxon>Malacostraca</taxon>
        <taxon>Eumalacostraca</taxon>
        <taxon>Eucarida</taxon>
        <taxon>Decapoda</taxon>
        <taxon>Pleocyemata</taxon>
        <taxon>Anomura</taxon>
        <taxon>Galatheoidea</taxon>
        <taxon>Porcellanidae</taxon>
        <taxon>Petrolisthes</taxon>
    </lineage>
</organism>
<comment type="caution">
    <text evidence="2">The sequence shown here is derived from an EMBL/GenBank/DDBJ whole genome shotgun (WGS) entry which is preliminary data.</text>
</comment>
<keyword evidence="1" id="KW-0472">Membrane</keyword>
<dbReference type="PANTHER" id="PTHR36694:SF10">
    <property type="entry name" value="MARVEL DOMAIN-CONTAINING PROTEIN"/>
    <property type="match status" value="1"/>
</dbReference>
<proteinExistence type="predicted"/>
<feature type="transmembrane region" description="Helical" evidence="1">
    <location>
        <begin position="31"/>
        <end position="53"/>
    </location>
</feature>
<sequence length="183" mass="20555">MACYRDSMTEFTRLTSPVVWGHRGSCLDARYTALTASVYAIGSSVLVVLVYVWRLVVNAQDPQQLQDVYYGVQISYMSTLGTHITLIALSSFLLIGVQQERCGLVTPWVVASIAFMALEAVCCMYSNVLRDHVNKKFDQICKAEVAFFFTRACINVVAMWAVMRFVKNIRAGITYKDPEAIEL</sequence>
<evidence type="ECO:0000256" key="1">
    <source>
        <dbReference type="SAM" id="Phobius"/>
    </source>
</evidence>
<dbReference type="PANTHER" id="PTHR36694">
    <property type="entry name" value="PASIFLORA 1, ISOFORM A-RELATED"/>
    <property type="match status" value="1"/>
</dbReference>
<evidence type="ECO:0000313" key="3">
    <source>
        <dbReference type="Proteomes" id="UP001292094"/>
    </source>
</evidence>
<keyword evidence="1" id="KW-1133">Transmembrane helix</keyword>
<dbReference type="InterPro" id="IPR031720">
    <property type="entry name" value="DUF4728"/>
</dbReference>
<dbReference type="EMBL" id="JAWZYT010001696">
    <property type="protein sequence ID" value="KAK4309905.1"/>
    <property type="molecule type" value="Genomic_DNA"/>
</dbReference>
<feature type="transmembrane region" description="Helical" evidence="1">
    <location>
        <begin position="148"/>
        <end position="166"/>
    </location>
</feature>
<protein>
    <submittedName>
        <fullName evidence="2">Uncharacterized protein</fullName>
    </submittedName>
</protein>
<keyword evidence="1" id="KW-0812">Transmembrane</keyword>
<feature type="transmembrane region" description="Helical" evidence="1">
    <location>
        <begin position="73"/>
        <end position="96"/>
    </location>
</feature>
<dbReference type="Proteomes" id="UP001292094">
    <property type="component" value="Unassembled WGS sequence"/>
</dbReference>
<reference evidence="2" key="1">
    <citation type="submission" date="2023-11" db="EMBL/GenBank/DDBJ databases">
        <title>Genome assemblies of two species of porcelain crab, Petrolisthes cinctipes and Petrolisthes manimaculis (Anomura: Porcellanidae).</title>
        <authorList>
            <person name="Angst P."/>
        </authorList>
    </citation>
    <scope>NUCLEOTIDE SEQUENCE</scope>
    <source>
        <strain evidence="2">PB745_02</strain>
        <tissue evidence="2">Gill</tissue>
    </source>
</reference>
<feature type="transmembrane region" description="Helical" evidence="1">
    <location>
        <begin position="108"/>
        <end position="128"/>
    </location>
</feature>
<evidence type="ECO:0000313" key="2">
    <source>
        <dbReference type="EMBL" id="KAK4309905.1"/>
    </source>
</evidence>
<name>A0AAE1U8B4_9EUCA</name>
<dbReference type="Pfam" id="PF15860">
    <property type="entry name" value="DUF4728"/>
    <property type="match status" value="1"/>
</dbReference>